<dbReference type="Pfam" id="PF14744">
    <property type="entry name" value="WASH-7_mid"/>
    <property type="match status" value="1"/>
</dbReference>
<dbReference type="InterPro" id="IPR003903">
    <property type="entry name" value="UIM_dom"/>
</dbReference>
<name>A0A0S4JGQ1_BODSA</name>
<dbReference type="GO" id="GO:0007032">
    <property type="term" value="P:endosome organization"/>
    <property type="evidence" value="ECO:0007669"/>
    <property type="project" value="TreeGrafter"/>
</dbReference>
<evidence type="ECO:0000259" key="2">
    <source>
        <dbReference type="Pfam" id="PF14744"/>
    </source>
</evidence>
<evidence type="ECO:0000313" key="5">
    <source>
        <dbReference type="EMBL" id="CUG89361.1"/>
    </source>
</evidence>
<evidence type="ECO:0000259" key="4">
    <source>
        <dbReference type="Pfam" id="PF14746"/>
    </source>
</evidence>
<proteinExistence type="predicted"/>
<dbReference type="GO" id="GO:0016197">
    <property type="term" value="P:endosomal transport"/>
    <property type="evidence" value="ECO:0007669"/>
    <property type="project" value="TreeGrafter"/>
</dbReference>
<evidence type="ECO:0000256" key="1">
    <source>
        <dbReference type="SAM" id="MobiDB-lite"/>
    </source>
</evidence>
<dbReference type="PROSITE" id="PS50330">
    <property type="entry name" value="UIM"/>
    <property type="match status" value="1"/>
</dbReference>
<organism evidence="5 6">
    <name type="scientific">Bodo saltans</name>
    <name type="common">Flagellated protozoan</name>
    <dbReference type="NCBI Taxonomy" id="75058"/>
    <lineage>
        <taxon>Eukaryota</taxon>
        <taxon>Discoba</taxon>
        <taxon>Euglenozoa</taxon>
        <taxon>Kinetoplastea</taxon>
        <taxon>Metakinetoplastina</taxon>
        <taxon>Eubodonida</taxon>
        <taxon>Bodonidae</taxon>
        <taxon>Bodo</taxon>
    </lineage>
</organism>
<gene>
    <name evidence="5" type="ORF">BSAL_20680</name>
</gene>
<dbReference type="InterPro" id="IPR028191">
    <property type="entry name" value="WASH-4_N"/>
</dbReference>
<dbReference type="Proteomes" id="UP000051952">
    <property type="component" value="Unassembled WGS sequence"/>
</dbReference>
<dbReference type="Pfam" id="PF14745">
    <property type="entry name" value="WASH-4_N"/>
    <property type="match status" value="1"/>
</dbReference>
<dbReference type="PANTHER" id="PTHR31409">
    <property type="entry name" value="WASH COMPLEX SUBUNIT 4"/>
    <property type="match status" value="1"/>
</dbReference>
<dbReference type="InterPro" id="IPR027307">
    <property type="entry name" value="WASH7"/>
</dbReference>
<sequence>MLSLDANIGKEEKEIFFEKLRGFVVSHENSLKDVLQTFDTNRLGEGTVWDAMKDTVSIDLQSTQNQTTVADTLGRTKLHNGLFFRMAMLFPSLVLEMKSLTEECYDLFIPPLAMFSEYNADDEDDGDDCSDAKSNADTAAALAAQKSDERAQKGLGRLMTLLSDIWHWVDRVKTMVTTVIRNFAALYSRAHAKDNYQPYTKVHFPLVWHALVDLIGALVALEEVVMEHETLRQGLRVYRKMLQQIIRHKDKFEADVVILEQFGKLMNKVEADLLDDGMLERLVSLQYDSAELEVNVSYNPVFYEEFSRMFSGIILTVGESLCTPREGEGRRKFMGLLGLHYLQFTIFKEKFRNDPSAQRKVSSDLFELHRKVPVIYINGDVLLKPAQWMARRMPAALKAVVKDPVKEAMISIKTECVRTAADFLPRLNFFSTIVTIWAAQMQSTYATDRVHSKALVTTLTQLMQRGIFFAQDISRMTKHMIAIHQAADMALTVPLVDGIAQAVEMLHMIRSAFHNKYSMLGASFHLIVQSHSFTMQKQLHNCYQRLNDTLQNASEAVTDQHSAIGQAMALLNKGQTLQNLLCLDVVLSVAFQRDDCYFQAKDYEDAMNTFGTLTRICNFQKLVRAATDCDFLYWQREGLIPIFFRRLYANPGRSEYLPYLISALHDCRPTILSSRHVATPTQLLDNYIKFVRDTFTDEIIRPLRTDVENDLRLYTHAVVLGQPFRKLERSSKDLSRFTRLPSFRFFNESIRIADLVEDYLDAQFYNLNALMTNDWKTYEEMRNIALERYGLRVVEGFLPGSIVDQGLDVLVITENIQFFVANYTYNLNEQLFVQRPSVTDAKNLHTLHIRHVANSIRTHGSGIMNTTVNYVYKCLLKKLAIVSQFLYDDHVKSRLMKDAKHFNAHKDTCEGLYPLQRAEKYNTEMRKLGVAEDGRTFLDQFRQLVSEVGNALGYMRMVRSGGLRAIADAAVFIPAMDAIPHLEKKVNPKAVREGEEFKDDDEDLLLAVEEEEEEEEEIKASEATVHSCRVVDKVIHHMNKKLAQGSDYFYMLQEAIAKKLKDPEKYGHLKHFAMIVPSICISHVEYMVRQKEQLVKKNKDGLFTDDGFGLGCVFLLCLFGVLDNFESLHWFESVQKHYSTKLQEMSASMAANKEKEKKNKKKSPNDDNEDDDIKTMQLTFAMAEYALKEYQGLERCFTSCLVFFQRRIPEEEEEEEEEEED</sequence>
<dbReference type="InterPro" id="IPR028282">
    <property type="entry name" value="WASH-7_central"/>
</dbReference>
<feature type="domain" description="WASH complex subunit 4 N-terminal" evidence="3">
    <location>
        <begin position="23"/>
        <end position="629"/>
    </location>
</feature>
<reference evidence="6" key="1">
    <citation type="submission" date="2015-09" db="EMBL/GenBank/DDBJ databases">
        <authorList>
            <consortium name="Pathogen Informatics"/>
        </authorList>
    </citation>
    <scope>NUCLEOTIDE SEQUENCE [LARGE SCALE GENOMIC DNA]</scope>
    <source>
        <strain evidence="6">Lake Konstanz</strain>
    </source>
</reference>
<feature type="domain" description="WASH complex subunit 7 central" evidence="2">
    <location>
        <begin position="631"/>
        <end position="976"/>
    </location>
</feature>
<accession>A0A0S4JGQ1</accession>
<dbReference type="GO" id="GO:0071203">
    <property type="term" value="C:WASH complex"/>
    <property type="evidence" value="ECO:0007669"/>
    <property type="project" value="InterPro"/>
</dbReference>
<dbReference type="AlphaFoldDB" id="A0A0S4JGQ1"/>
<feature type="domain" description="WASH complex subunit 7 C-terminal" evidence="4">
    <location>
        <begin position="1024"/>
        <end position="1205"/>
    </location>
</feature>
<dbReference type="EMBL" id="CYKH01001728">
    <property type="protein sequence ID" value="CUG89361.1"/>
    <property type="molecule type" value="Genomic_DNA"/>
</dbReference>
<dbReference type="InterPro" id="IPR028283">
    <property type="entry name" value="WASH-7_C"/>
</dbReference>
<dbReference type="Pfam" id="PF14746">
    <property type="entry name" value="WASH-7_C"/>
    <property type="match status" value="1"/>
</dbReference>
<dbReference type="OrthoDB" id="10261210at2759"/>
<dbReference type="VEuPathDB" id="TriTrypDB:BSAL_20680"/>
<dbReference type="GO" id="GO:0005768">
    <property type="term" value="C:endosome"/>
    <property type="evidence" value="ECO:0007669"/>
    <property type="project" value="TreeGrafter"/>
</dbReference>
<dbReference type="PANTHER" id="PTHR31409:SF0">
    <property type="entry name" value="WASH COMPLEX SUBUNIT 4"/>
    <property type="match status" value="1"/>
</dbReference>
<evidence type="ECO:0008006" key="7">
    <source>
        <dbReference type="Google" id="ProtNLM"/>
    </source>
</evidence>
<keyword evidence="6" id="KW-1185">Reference proteome</keyword>
<protein>
    <recommendedName>
        <fullName evidence="7">WASH complex subunit 7</fullName>
    </recommendedName>
</protein>
<dbReference type="OMA" id="TFLHDEH"/>
<feature type="region of interest" description="Disordered" evidence="1">
    <location>
        <begin position="1149"/>
        <end position="1172"/>
    </location>
</feature>
<evidence type="ECO:0000259" key="3">
    <source>
        <dbReference type="Pfam" id="PF14745"/>
    </source>
</evidence>
<evidence type="ECO:0000313" key="6">
    <source>
        <dbReference type="Proteomes" id="UP000051952"/>
    </source>
</evidence>